<dbReference type="GO" id="GO:0016651">
    <property type="term" value="F:oxidoreductase activity, acting on NAD(P)H"/>
    <property type="evidence" value="ECO:0007669"/>
    <property type="project" value="UniProtKB-ARBA"/>
</dbReference>
<dbReference type="Gene3D" id="3.40.50.360">
    <property type="match status" value="1"/>
</dbReference>
<dbReference type="GO" id="GO:0009055">
    <property type="term" value="F:electron transfer activity"/>
    <property type="evidence" value="ECO:0007669"/>
    <property type="project" value="InterPro"/>
</dbReference>
<dbReference type="Proteomes" id="UP000539953">
    <property type="component" value="Unassembled WGS sequence"/>
</dbReference>
<name>A0A7W8D060_9FIRM</name>
<dbReference type="RefSeq" id="WP_183328855.1">
    <property type="nucleotide sequence ID" value="NZ_JACHHK010000006.1"/>
</dbReference>
<dbReference type="CDD" id="cd07709">
    <property type="entry name" value="flavodiiron_proteins_MBL-fold"/>
    <property type="match status" value="1"/>
</dbReference>
<reference evidence="3 4" key="1">
    <citation type="submission" date="2020-08" db="EMBL/GenBank/DDBJ databases">
        <title>Genomic Encyclopedia of Type Strains, Phase IV (KMG-IV): sequencing the most valuable type-strain genomes for metagenomic binning, comparative biology and taxonomic classification.</title>
        <authorList>
            <person name="Goeker M."/>
        </authorList>
    </citation>
    <scope>NUCLEOTIDE SEQUENCE [LARGE SCALE GENOMIC DNA]</scope>
    <source>
        <strain evidence="3 4">DSM 25799</strain>
    </source>
</reference>
<dbReference type="GO" id="GO:0046872">
    <property type="term" value="F:metal ion binding"/>
    <property type="evidence" value="ECO:0007669"/>
    <property type="project" value="InterPro"/>
</dbReference>
<dbReference type="PROSITE" id="PS50902">
    <property type="entry name" value="FLAVODOXIN_LIKE"/>
    <property type="match status" value="1"/>
</dbReference>
<keyword evidence="4" id="KW-1185">Reference proteome</keyword>
<dbReference type="InterPro" id="IPR036866">
    <property type="entry name" value="RibonucZ/Hydroxyglut_hydro"/>
</dbReference>
<feature type="domain" description="Flavodoxin-like" evidence="2">
    <location>
        <begin position="254"/>
        <end position="392"/>
    </location>
</feature>
<dbReference type="PANTHER" id="PTHR43717:SF1">
    <property type="entry name" value="ANAEROBIC NITRIC OXIDE REDUCTASE FLAVORUBREDOXIN"/>
    <property type="match status" value="1"/>
</dbReference>
<dbReference type="SMART" id="SM00849">
    <property type="entry name" value="Lactamase_B"/>
    <property type="match status" value="1"/>
</dbReference>
<comment type="caution">
    <text evidence="3">The sequence shown here is derived from an EMBL/GenBank/DDBJ whole genome shotgun (WGS) entry which is preliminary data.</text>
</comment>
<dbReference type="InterPro" id="IPR045761">
    <property type="entry name" value="ODP_dom"/>
</dbReference>
<dbReference type="AlphaFoldDB" id="A0A7W8D060"/>
<dbReference type="EMBL" id="JACHHK010000006">
    <property type="protein sequence ID" value="MBB5183557.1"/>
    <property type="molecule type" value="Genomic_DNA"/>
</dbReference>
<evidence type="ECO:0000256" key="1">
    <source>
        <dbReference type="ARBA" id="ARBA00007121"/>
    </source>
</evidence>
<dbReference type="PANTHER" id="PTHR43717">
    <property type="entry name" value="ANAEROBIC NITRIC OXIDE REDUCTASE FLAVORUBREDOXIN"/>
    <property type="match status" value="1"/>
</dbReference>
<dbReference type="Gene3D" id="3.60.15.10">
    <property type="entry name" value="Ribonuclease Z/Hydroxyacylglutathione hydrolase-like"/>
    <property type="match status" value="1"/>
</dbReference>
<evidence type="ECO:0000313" key="4">
    <source>
        <dbReference type="Proteomes" id="UP000539953"/>
    </source>
</evidence>
<dbReference type="InterPro" id="IPR029039">
    <property type="entry name" value="Flavoprotein-like_sf"/>
</dbReference>
<dbReference type="Pfam" id="PF19583">
    <property type="entry name" value="ODP"/>
    <property type="match status" value="1"/>
</dbReference>
<dbReference type="PIRSF" id="PIRSF005243">
    <property type="entry name" value="ROO"/>
    <property type="match status" value="1"/>
</dbReference>
<dbReference type="SUPFAM" id="SSF56281">
    <property type="entry name" value="Metallo-hydrolase/oxidoreductase"/>
    <property type="match status" value="1"/>
</dbReference>
<organism evidence="3 4">
    <name type="scientific">Catenisphaera adipataccumulans</name>
    <dbReference type="NCBI Taxonomy" id="700500"/>
    <lineage>
        <taxon>Bacteria</taxon>
        <taxon>Bacillati</taxon>
        <taxon>Bacillota</taxon>
        <taxon>Erysipelotrichia</taxon>
        <taxon>Erysipelotrichales</taxon>
        <taxon>Erysipelotrichaceae</taxon>
        <taxon>Catenisphaera</taxon>
    </lineage>
</organism>
<protein>
    <submittedName>
        <fullName evidence="3">Flavorubredoxin</fullName>
    </submittedName>
</protein>
<sequence length="395" mass="45031">MKQAVQIKENVYWVGVRDLNNRHFHGELYPIEEGTTYNAYLIVDDQVTLIDTVEAEFADECIERIVSVLGDRPIDNIILQHAEPDHSGAFVKIYAKYPNAKVYASQGGVRNMKAQYFGDVPIQVLKTDDTMSTGKYTLTFVEMQMIHWPDNMLTYSPELKVVFSNDAFGQHIINYQMTDENLDRWYCIEQAKEYFANIVLSYTAQVKAKLNLILSKNWEIEYIMPAHGIIWKQYIPDILAAYQKFANLENKNKVLIVYQSVWNHTQQIAESMAEGFAAGGMEVKIYKLSETKSSIVFREAMDSKLICLGSGTYNNDMSYSVAAFLEHLRAAKLKGKKGLTFGAYGWFPKVPSILDEKMAEAGLEMVQNAIGQSFSPNQEQLDNYYETAKEIAKNL</sequence>
<dbReference type="InterPro" id="IPR016440">
    <property type="entry name" value="Rubredoxin-O_OxRdtase"/>
</dbReference>
<dbReference type="InterPro" id="IPR001279">
    <property type="entry name" value="Metallo-B-lactamas"/>
</dbReference>
<proteinExistence type="inferred from homology"/>
<dbReference type="SUPFAM" id="SSF52218">
    <property type="entry name" value="Flavoproteins"/>
    <property type="match status" value="1"/>
</dbReference>
<dbReference type="Pfam" id="PF00258">
    <property type="entry name" value="Flavodoxin_1"/>
    <property type="match status" value="1"/>
</dbReference>
<accession>A0A7W8D060</accession>
<evidence type="ECO:0000259" key="2">
    <source>
        <dbReference type="PROSITE" id="PS50902"/>
    </source>
</evidence>
<evidence type="ECO:0000313" key="3">
    <source>
        <dbReference type="EMBL" id="MBB5183557.1"/>
    </source>
</evidence>
<gene>
    <name evidence="3" type="ORF">HNQ47_001592</name>
</gene>
<comment type="similarity">
    <text evidence="1">In the N-terminal section; belongs to the zinc metallo-hydrolase group 3 family.</text>
</comment>
<dbReference type="GO" id="GO:0010181">
    <property type="term" value="F:FMN binding"/>
    <property type="evidence" value="ECO:0007669"/>
    <property type="project" value="InterPro"/>
</dbReference>
<dbReference type="InterPro" id="IPR008254">
    <property type="entry name" value="Flavodoxin/NO_synth"/>
</dbReference>